<evidence type="ECO:0000313" key="1">
    <source>
        <dbReference type="EMBL" id="EER06632.1"/>
    </source>
</evidence>
<dbReference type="InterPro" id="IPR043502">
    <property type="entry name" value="DNA/RNA_pol_sf"/>
</dbReference>
<proteinExistence type="predicted"/>
<dbReference type="InParanoid" id="C5L9F1"/>
<dbReference type="OrthoDB" id="7756796at2759"/>
<dbReference type="Proteomes" id="UP000007800">
    <property type="component" value="Unassembled WGS sequence"/>
</dbReference>
<dbReference type="GeneID" id="9056149"/>
<dbReference type="OMA" id="RWILTHE"/>
<accession>C5L9F1</accession>
<dbReference type="RefSeq" id="XP_002774816.1">
    <property type="nucleotide sequence ID" value="XM_002774770.1"/>
</dbReference>
<protein>
    <submittedName>
        <fullName evidence="1">Uncharacterized protein</fullName>
    </submittedName>
</protein>
<gene>
    <name evidence="1" type="ORF">Pmar_PMAR024193</name>
</gene>
<sequence>MLRTATHPVTIGTTDLIDYTTPAIAVHRELVSLADGLDPVSVGPVLAVLVRIGINTKEALGSVAKDDHIKSAIAEELPIRGKVIFSILCSRAVTSTAKKDSKELSTEDMNKMLSHFQRIHGSAPLPTLMSTKPAILQKMKKPEQAIRMDLNEFLPRREVISTDDNKSFKVNNSGQLVMSSTEKRKLSGFTELSVALFRWGVTYSTLFPPVVDGSPSKVGVSVCDVLAYWRRLVDFLPALGAPAIIDYDAKYRSAIAQLVTTGTYSVSHMLRDDVLPTIMSAALARATTTSSRLPLQQVPSSSNSISQEVPACEVLYQDGSGIRAHLPAVPNVAYKLTPDVASFTLLLTKTIDEHKLEDVLTASTTRSGEVRPDRSQYLLNAFSGAADAILDSLECSSTVTSRACSSGSPIRPDVLDYLSALFDAGNDDGLVSELDTGVNLGFEGGLKASGVFPVAKSSENADDDAASFDEHSFSSLERANYFSGQDATCAIRSVVEEELRPGRIRELSDAEALPPDRFFSKLAAVPKGKCAPDGTKLYRLVEDFKRSGANARIAPVEHTTHPSLHDIRLLLKSLVSLDGSFQDYVATSVDIKGAYRHLFMLNSNRKYCCFSFDGRNYENLAVPFGIARVLAGCI</sequence>
<dbReference type="EMBL" id="GG680451">
    <property type="protein sequence ID" value="EER06632.1"/>
    <property type="molecule type" value="Genomic_DNA"/>
</dbReference>
<reference evidence="1 2" key="1">
    <citation type="submission" date="2008-07" db="EMBL/GenBank/DDBJ databases">
        <authorList>
            <person name="El-Sayed N."/>
            <person name="Caler E."/>
            <person name="Inman J."/>
            <person name="Amedeo P."/>
            <person name="Hass B."/>
            <person name="Wortman J."/>
        </authorList>
    </citation>
    <scope>NUCLEOTIDE SEQUENCE [LARGE SCALE GENOMIC DNA]</scope>
    <source>
        <strain evidence="2">ATCC 50983 / TXsc</strain>
    </source>
</reference>
<organism evidence="2">
    <name type="scientific">Perkinsus marinus (strain ATCC 50983 / TXsc)</name>
    <dbReference type="NCBI Taxonomy" id="423536"/>
    <lineage>
        <taxon>Eukaryota</taxon>
        <taxon>Sar</taxon>
        <taxon>Alveolata</taxon>
        <taxon>Perkinsozoa</taxon>
        <taxon>Perkinsea</taxon>
        <taxon>Perkinsida</taxon>
        <taxon>Perkinsidae</taxon>
        <taxon>Perkinsus</taxon>
    </lineage>
</organism>
<evidence type="ECO:0000313" key="2">
    <source>
        <dbReference type="Proteomes" id="UP000007800"/>
    </source>
</evidence>
<name>C5L9F1_PERM5</name>
<dbReference type="SUPFAM" id="SSF56672">
    <property type="entry name" value="DNA/RNA polymerases"/>
    <property type="match status" value="1"/>
</dbReference>
<keyword evidence="2" id="KW-1185">Reference proteome</keyword>
<dbReference type="AlphaFoldDB" id="C5L9F1"/>